<name>X1W3R4_TETTS</name>
<dbReference type="GeneID" id="7826020"/>
<dbReference type="GO" id="GO:1990904">
    <property type="term" value="C:ribonucleoprotein complex"/>
    <property type="evidence" value="ECO:0007669"/>
    <property type="project" value="UniProtKB-KW"/>
</dbReference>
<reference evidence="5" key="1">
    <citation type="journal article" date="2006" name="PLoS Biol.">
        <title>Macronuclear genome sequence of the ciliate Tetrahymena thermophila, a model eukaryote.</title>
        <authorList>
            <person name="Eisen J.A."/>
            <person name="Coyne R.S."/>
            <person name="Wu M."/>
            <person name="Wu D."/>
            <person name="Thiagarajan M."/>
            <person name="Wortman J.R."/>
            <person name="Badger J.H."/>
            <person name="Ren Q."/>
            <person name="Amedeo P."/>
            <person name="Jones K.M."/>
            <person name="Tallon L.J."/>
            <person name="Delcher A.L."/>
            <person name="Salzberg S.L."/>
            <person name="Silva J.C."/>
            <person name="Haas B.J."/>
            <person name="Majoros W.H."/>
            <person name="Farzad M."/>
            <person name="Carlton J.M."/>
            <person name="Smith R.K. Jr."/>
            <person name="Garg J."/>
            <person name="Pearlman R.E."/>
            <person name="Karrer K.M."/>
            <person name="Sun L."/>
            <person name="Manning G."/>
            <person name="Elde N.C."/>
            <person name="Turkewitz A.P."/>
            <person name="Asai D.J."/>
            <person name="Wilkes D.E."/>
            <person name="Wang Y."/>
            <person name="Cai H."/>
            <person name="Collins K."/>
            <person name="Stewart B.A."/>
            <person name="Lee S.R."/>
            <person name="Wilamowska K."/>
            <person name="Weinberg Z."/>
            <person name="Ruzzo W.L."/>
            <person name="Wloga D."/>
            <person name="Gaertig J."/>
            <person name="Frankel J."/>
            <person name="Tsao C.-C."/>
            <person name="Gorovsky M.A."/>
            <person name="Keeling P.J."/>
            <person name="Waller R.F."/>
            <person name="Patron N.J."/>
            <person name="Cherry J.M."/>
            <person name="Stover N.A."/>
            <person name="Krieger C.J."/>
            <person name="del Toro C."/>
            <person name="Ryder H.F."/>
            <person name="Williamson S.C."/>
            <person name="Barbeau R.A."/>
            <person name="Hamilton E.P."/>
            <person name="Orias E."/>
        </authorList>
    </citation>
    <scope>NUCLEOTIDE SEQUENCE [LARGE SCALE GENOMIC DNA]</scope>
    <source>
        <strain evidence="5">SB210</strain>
    </source>
</reference>
<organism evidence="4 5">
    <name type="scientific">Tetrahymena thermophila (strain SB210)</name>
    <dbReference type="NCBI Taxonomy" id="312017"/>
    <lineage>
        <taxon>Eukaryota</taxon>
        <taxon>Sar</taxon>
        <taxon>Alveolata</taxon>
        <taxon>Ciliophora</taxon>
        <taxon>Intramacronucleata</taxon>
        <taxon>Oligohymenophorea</taxon>
        <taxon>Hymenostomatida</taxon>
        <taxon>Tetrahymenina</taxon>
        <taxon>Tetrahymenidae</taxon>
        <taxon>Tetrahymena</taxon>
    </lineage>
</organism>
<evidence type="ECO:0000256" key="3">
    <source>
        <dbReference type="ARBA" id="ARBA00023274"/>
    </source>
</evidence>
<dbReference type="GO" id="GO:0003735">
    <property type="term" value="F:structural constituent of ribosome"/>
    <property type="evidence" value="ECO:0007669"/>
    <property type="project" value="InterPro"/>
</dbReference>
<keyword evidence="2 4" id="KW-0689">Ribosomal protein</keyword>
<dbReference type="Proteomes" id="UP000009168">
    <property type="component" value="Unassembled WGS sequence"/>
</dbReference>
<gene>
    <name evidence="4" type="ORF">TTHERM_00149630</name>
</gene>
<dbReference type="HOGENOM" id="CLU_118652_1_1_1"/>
<dbReference type="SMR" id="X1W3R4"/>
<dbReference type="PROSITE" id="PS01145">
    <property type="entry name" value="RIBOSOMAL_L34E"/>
    <property type="match status" value="1"/>
</dbReference>
<dbReference type="Gene3D" id="6.20.340.10">
    <property type="match status" value="1"/>
</dbReference>
<dbReference type="InterPro" id="IPR038562">
    <property type="entry name" value="Ribosomal_eL34_C_sf"/>
</dbReference>
<dbReference type="InParanoid" id="X1W3R4"/>
<dbReference type="OMA" id="RCHKCVR"/>
<evidence type="ECO:0000256" key="1">
    <source>
        <dbReference type="ARBA" id="ARBA00009875"/>
    </source>
</evidence>
<dbReference type="PANTHER" id="PTHR10759">
    <property type="entry name" value="60S RIBOSOMAL PROTEIN L34"/>
    <property type="match status" value="1"/>
</dbReference>
<sequence>MAQRITYRRRCSYNTRSNKVRKVKTPGGRLVAQYVKKVVNYTKCSEAGCNVALNGIAQVRPAEYATIARSAKTVSRVYGGELCHTCVRSRIIRAFLTEEVKIVKRKMISKPKTDKKKKRSQKK</sequence>
<dbReference type="GO" id="GO:0005840">
    <property type="term" value="C:ribosome"/>
    <property type="evidence" value="ECO:0007669"/>
    <property type="project" value="UniProtKB-KW"/>
</dbReference>
<dbReference type="GO" id="GO:0006412">
    <property type="term" value="P:translation"/>
    <property type="evidence" value="ECO:0007669"/>
    <property type="project" value="InterPro"/>
</dbReference>
<dbReference type="AlphaFoldDB" id="X1W3R4"/>
<evidence type="ECO:0000256" key="2">
    <source>
        <dbReference type="ARBA" id="ARBA00022980"/>
    </source>
</evidence>
<protein>
    <submittedName>
        <fullName evidence="4">60S ribosomal protein L34</fullName>
    </submittedName>
</protein>
<keyword evidence="3" id="KW-0687">Ribonucleoprotein</keyword>
<proteinExistence type="inferred from homology"/>
<dbReference type="InterPro" id="IPR008195">
    <property type="entry name" value="Ribosomal_eL34"/>
</dbReference>
<dbReference type="EMBL" id="GG662603">
    <property type="protein sequence ID" value="EAS01508.1"/>
    <property type="molecule type" value="Genomic_DNA"/>
</dbReference>
<dbReference type="RefSeq" id="XP_001021598.1">
    <property type="nucleotide sequence ID" value="XM_001021598.3"/>
</dbReference>
<accession>X1W3R4</accession>
<dbReference type="FunCoup" id="X1W3R4">
    <property type="interactions" value="481"/>
</dbReference>
<dbReference type="KEGG" id="tet:TTHERM_00149630"/>
<evidence type="ECO:0000313" key="5">
    <source>
        <dbReference type="Proteomes" id="UP000009168"/>
    </source>
</evidence>
<dbReference type="OrthoDB" id="411713at2759"/>
<evidence type="ECO:0000313" key="4">
    <source>
        <dbReference type="EMBL" id="EAS01508.1"/>
    </source>
</evidence>
<dbReference type="STRING" id="312017.X1W3R4"/>
<dbReference type="InterPro" id="IPR018065">
    <property type="entry name" value="Ribosomal_eL34_CS"/>
</dbReference>
<dbReference type="PRINTS" id="PR01250">
    <property type="entry name" value="RIBOSOMALL34"/>
</dbReference>
<comment type="similarity">
    <text evidence="1">Belongs to the eukaryotic ribosomal protein eL34 family.</text>
</comment>
<keyword evidence="5" id="KW-1185">Reference proteome</keyword>
<dbReference type="Gene3D" id="6.20.370.70">
    <property type="match status" value="1"/>
</dbReference>
<dbReference type="Pfam" id="PF01199">
    <property type="entry name" value="Ribosomal_L34e"/>
    <property type="match status" value="1"/>
</dbReference>